<feature type="compositionally biased region" description="Low complexity" evidence="1">
    <location>
        <begin position="243"/>
        <end position="262"/>
    </location>
</feature>
<evidence type="ECO:0000313" key="3">
    <source>
        <dbReference type="EMBL" id="KCW66251.1"/>
    </source>
</evidence>
<gene>
    <name evidence="3" type="ORF">EUGRSUZ_F00084</name>
</gene>
<feature type="compositionally biased region" description="Basic and acidic residues" evidence="1">
    <location>
        <begin position="126"/>
        <end position="156"/>
    </location>
</feature>
<evidence type="ECO:0008006" key="4">
    <source>
        <dbReference type="Google" id="ProtNLM"/>
    </source>
</evidence>
<dbReference type="InterPro" id="IPR045880">
    <property type="entry name" value="ZCF37"/>
</dbReference>
<feature type="region of interest" description="Disordered" evidence="1">
    <location>
        <begin position="97"/>
        <end position="158"/>
    </location>
</feature>
<dbReference type="OMA" id="KHATPLD"/>
<dbReference type="Gramene" id="KCW66251">
    <property type="protein sequence ID" value="KCW66251"/>
    <property type="gene ID" value="EUGRSUZ_F00084"/>
</dbReference>
<feature type="transmembrane region" description="Helical" evidence="2">
    <location>
        <begin position="177"/>
        <end position="209"/>
    </location>
</feature>
<dbReference type="FunCoup" id="A0A059BK31">
    <property type="interactions" value="219"/>
</dbReference>
<evidence type="ECO:0000256" key="2">
    <source>
        <dbReference type="SAM" id="Phobius"/>
    </source>
</evidence>
<dbReference type="EMBL" id="KK198758">
    <property type="protein sequence ID" value="KCW66251.1"/>
    <property type="molecule type" value="Genomic_DNA"/>
</dbReference>
<accession>A0A059BK31</accession>
<reference evidence="3" key="1">
    <citation type="submission" date="2013-07" db="EMBL/GenBank/DDBJ databases">
        <title>The genome of Eucalyptus grandis.</title>
        <authorList>
            <person name="Schmutz J."/>
            <person name="Hayes R."/>
            <person name="Myburg A."/>
            <person name="Tuskan G."/>
            <person name="Grattapaglia D."/>
            <person name="Rokhsar D.S."/>
        </authorList>
    </citation>
    <scope>NUCLEOTIDE SEQUENCE</scope>
    <source>
        <tissue evidence="3">Leaf extractions</tissue>
    </source>
</reference>
<dbReference type="STRING" id="71139.A0A059BK31"/>
<feature type="compositionally biased region" description="Basic and acidic residues" evidence="1">
    <location>
        <begin position="227"/>
        <end position="237"/>
    </location>
</feature>
<organism evidence="3">
    <name type="scientific">Eucalyptus grandis</name>
    <name type="common">Flooded gum</name>
    <dbReference type="NCBI Taxonomy" id="71139"/>
    <lineage>
        <taxon>Eukaryota</taxon>
        <taxon>Viridiplantae</taxon>
        <taxon>Streptophyta</taxon>
        <taxon>Embryophyta</taxon>
        <taxon>Tracheophyta</taxon>
        <taxon>Spermatophyta</taxon>
        <taxon>Magnoliopsida</taxon>
        <taxon>eudicotyledons</taxon>
        <taxon>Gunneridae</taxon>
        <taxon>Pentapetalae</taxon>
        <taxon>rosids</taxon>
        <taxon>malvids</taxon>
        <taxon>Myrtales</taxon>
        <taxon>Myrtaceae</taxon>
        <taxon>Myrtoideae</taxon>
        <taxon>Eucalypteae</taxon>
        <taxon>Eucalyptus</taxon>
    </lineage>
</organism>
<dbReference type="PANTHER" id="PTHR35275:SF1">
    <property type="entry name" value="OS07G0585900 PROTEIN"/>
    <property type="match status" value="1"/>
</dbReference>
<dbReference type="PANTHER" id="PTHR35275">
    <property type="entry name" value="ZCF37"/>
    <property type="match status" value="1"/>
</dbReference>
<keyword evidence="2" id="KW-0472">Membrane</keyword>
<dbReference type="eggNOG" id="ENOG502RZXM">
    <property type="taxonomic scope" value="Eukaryota"/>
</dbReference>
<name>A0A059BK31_EUCGR</name>
<feature type="region of interest" description="Disordered" evidence="1">
    <location>
        <begin position="1"/>
        <end position="52"/>
    </location>
</feature>
<dbReference type="InParanoid" id="A0A059BK31"/>
<sequence length="275" mass="30823">MLTPFICGTSAFHPEEDDQLDGTSPCSSPRRSSRRSGHHNNKENKNPYSTRGLDTFEALLSDLQEKRQKIYTQKGSGNISLVRFAFTSSNDCVPIVVKKDKANKPRDHRSKTNGPRATGDQAARNSDAHQDKNLPDETSSEVKEASETKADHSDKKAKNKSLEWGFMRMKNWRRPSYYMPVAIVLILLFLAVFGRSVAILCTSIGWYVVPTLHARSSSSSQKPATTKKKELGRRLSENKMVINNNRRSSSPPNNRGGNNSGPDKSPDRHGHRKSW</sequence>
<feature type="compositionally biased region" description="Polar residues" evidence="1">
    <location>
        <begin position="215"/>
        <end position="224"/>
    </location>
</feature>
<keyword evidence="2" id="KW-0812">Transmembrane</keyword>
<keyword evidence="2" id="KW-1133">Transmembrane helix</keyword>
<protein>
    <recommendedName>
        <fullName evidence="4">ZCF37</fullName>
    </recommendedName>
</protein>
<feature type="region of interest" description="Disordered" evidence="1">
    <location>
        <begin position="215"/>
        <end position="275"/>
    </location>
</feature>
<evidence type="ECO:0000256" key="1">
    <source>
        <dbReference type="SAM" id="MobiDB-lite"/>
    </source>
</evidence>
<dbReference type="AlphaFoldDB" id="A0A059BK31"/>
<proteinExistence type="predicted"/>